<dbReference type="OrthoDB" id="7189369at2"/>
<reference evidence="13 14" key="1">
    <citation type="submission" date="2017-01" db="EMBL/GenBank/DDBJ databases">
        <title>Complete genome sequence of esterase-producing bacterium Croceicoccus marinus E4A9.</title>
        <authorList>
            <person name="Wu Y.-H."/>
            <person name="Cheng H."/>
            <person name="Xu L."/>
            <person name="Huo Y.-Y."/>
            <person name="Wang C.-S."/>
            <person name="Xu X.-W."/>
        </authorList>
    </citation>
    <scope>NUCLEOTIDE SEQUENCE [LARGE SCALE GENOMIC DNA]</scope>
    <source>
        <strain evidence="13 14">E4A9</strain>
    </source>
</reference>
<dbReference type="GO" id="GO:0005886">
    <property type="term" value="C:plasma membrane"/>
    <property type="evidence" value="ECO:0007669"/>
    <property type="project" value="UniProtKB-SubCell"/>
</dbReference>
<dbReference type="STRING" id="450378.GCA_001661675_01624"/>
<accession>A0A1Z1FBH1</accession>
<dbReference type="AlphaFoldDB" id="A0A1Z1FBH1"/>
<dbReference type="Pfam" id="PF12019">
    <property type="entry name" value="GspH"/>
    <property type="match status" value="1"/>
</dbReference>
<comment type="similarity">
    <text evidence="9">Belongs to the GSP H family.</text>
</comment>
<dbReference type="GO" id="GO:0015628">
    <property type="term" value="P:protein secretion by the type II secretion system"/>
    <property type="evidence" value="ECO:0007669"/>
    <property type="project" value="InterPro"/>
</dbReference>
<feature type="domain" description="General secretion pathway GspH" evidence="12">
    <location>
        <begin position="54"/>
        <end position="165"/>
    </location>
</feature>
<dbReference type="EMBL" id="CP019602">
    <property type="protein sequence ID" value="ARU16168.1"/>
    <property type="molecule type" value="Genomic_DNA"/>
</dbReference>
<evidence type="ECO:0000256" key="10">
    <source>
        <dbReference type="ARBA" id="ARBA00030775"/>
    </source>
</evidence>
<keyword evidence="7 11" id="KW-1133">Transmembrane helix</keyword>
<dbReference type="GO" id="GO:0015627">
    <property type="term" value="C:type II protein secretion system complex"/>
    <property type="evidence" value="ECO:0007669"/>
    <property type="project" value="InterPro"/>
</dbReference>
<dbReference type="Gene3D" id="3.55.40.10">
    <property type="entry name" value="minor pseudopilin epsh domain"/>
    <property type="match status" value="1"/>
</dbReference>
<feature type="transmembrane region" description="Helical" evidence="11">
    <location>
        <begin position="20"/>
        <end position="43"/>
    </location>
</feature>
<protein>
    <recommendedName>
        <fullName evidence="2">Type II secretion system protein H</fullName>
    </recommendedName>
    <alternativeName>
        <fullName evidence="10">General secretion pathway protein H</fullName>
    </alternativeName>
</protein>
<keyword evidence="4" id="KW-0488">Methylation</keyword>
<dbReference type="InterPro" id="IPR022346">
    <property type="entry name" value="T2SS_GspH"/>
</dbReference>
<dbReference type="KEGG" id="cman:A9D14_08105"/>
<evidence type="ECO:0000256" key="2">
    <source>
        <dbReference type="ARBA" id="ARBA00021549"/>
    </source>
</evidence>
<evidence type="ECO:0000256" key="7">
    <source>
        <dbReference type="ARBA" id="ARBA00022989"/>
    </source>
</evidence>
<dbReference type="NCBIfam" id="TIGR02532">
    <property type="entry name" value="IV_pilin_GFxxxE"/>
    <property type="match status" value="1"/>
</dbReference>
<evidence type="ECO:0000313" key="13">
    <source>
        <dbReference type="EMBL" id="ARU16168.1"/>
    </source>
</evidence>
<organism evidence="13 14">
    <name type="scientific">Croceicoccus marinus</name>
    <dbReference type="NCBI Taxonomy" id="450378"/>
    <lineage>
        <taxon>Bacteria</taxon>
        <taxon>Pseudomonadati</taxon>
        <taxon>Pseudomonadota</taxon>
        <taxon>Alphaproteobacteria</taxon>
        <taxon>Sphingomonadales</taxon>
        <taxon>Erythrobacteraceae</taxon>
        <taxon>Croceicoccus</taxon>
    </lineage>
</organism>
<sequence length="173" mass="17731">MGRYSDSGSDAADRARANGFSLIELLVALFVLALLASVAVLALPDSGGDLRRSAESFAARAGAARDEAIVTARPTSVVVGQAGYYFETRGEGGWQPPDARSLQGGDWPSDTVVTHEGAGVGAGAGQAGAGNRRIVFDSLGLASEDARISLSREAHSATVTIARNGDIRTEAGQ</sequence>
<dbReference type="Proteomes" id="UP000195807">
    <property type="component" value="Chromosome"/>
</dbReference>
<proteinExistence type="inferred from homology"/>
<dbReference type="Pfam" id="PF07963">
    <property type="entry name" value="N_methyl"/>
    <property type="match status" value="1"/>
</dbReference>
<comment type="subcellular location">
    <subcellularLocation>
        <location evidence="1">Cell inner membrane</location>
        <topology evidence="1">Single-pass membrane protein</topology>
    </subcellularLocation>
</comment>
<dbReference type="SUPFAM" id="SSF54523">
    <property type="entry name" value="Pili subunits"/>
    <property type="match status" value="1"/>
</dbReference>
<keyword evidence="14" id="KW-1185">Reference proteome</keyword>
<evidence type="ECO:0000256" key="3">
    <source>
        <dbReference type="ARBA" id="ARBA00022475"/>
    </source>
</evidence>
<evidence type="ECO:0000259" key="12">
    <source>
        <dbReference type="Pfam" id="PF12019"/>
    </source>
</evidence>
<keyword evidence="3" id="KW-1003">Cell membrane</keyword>
<dbReference type="InterPro" id="IPR012902">
    <property type="entry name" value="N_methyl_site"/>
</dbReference>
<evidence type="ECO:0000256" key="11">
    <source>
        <dbReference type="SAM" id="Phobius"/>
    </source>
</evidence>
<evidence type="ECO:0000256" key="4">
    <source>
        <dbReference type="ARBA" id="ARBA00022481"/>
    </source>
</evidence>
<evidence type="ECO:0000256" key="8">
    <source>
        <dbReference type="ARBA" id="ARBA00023136"/>
    </source>
</evidence>
<evidence type="ECO:0000256" key="5">
    <source>
        <dbReference type="ARBA" id="ARBA00022519"/>
    </source>
</evidence>
<dbReference type="InterPro" id="IPR045584">
    <property type="entry name" value="Pilin-like"/>
</dbReference>
<evidence type="ECO:0000313" key="14">
    <source>
        <dbReference type="Proteomes" id="UP000195807"/>
    </source>
</evidence>
<keyword evidence="6 11" id="KW-0812">Transmembrane</keyword>
<evidence type="ECO:0000256" key="1">
    <source>
        <dbReference type="ARBA" id="ARBA00004377"/>
    </source>
</evidence>
<evidence type="ECO:0000256" key="6">
    <source>
        <dbReference type="ARBA" id="ARBA00022692"/>
    </source>
</evidence>
<gene>
    <name evidence="13" type="ORF">A9D14_08105</name>
</gene>
<keyword evidence="8 11" id="KW-0472">Membrane</keyword>
<name>A0A1Z1FBH1_9SPHN</name>
<dbReference type="RefSeq" id="WP_066845061.1">
    <property type="nucleotide sequence ID" value="NZ_CP019602.1"/>
</dbReference>
<keyword evidence="5" id="KW-0997">Cell inner membrane</keyword>
<evidence type="ECO:0000256" key="9">
    <source>
        <dbReference type="ARBA" id="ARBA00025772"/>
    </source>
</evidence>